<dbReference type="RefSeq" id="WP_055153487.1">
    <property type="nucleotide sequence ID" value="NZ_CYZU01000023.1"/>
</dbReference>
<dbReference type="OrthoDB" id="9813772at2"/>
<dbReference type="STRING" id="39482.ERS852491_02630"/>
<organism evidence="1 2">
    <name type="scientific">Faecalicatena contorta</name>
    <dbReference type="NCBI Taxonomy" id="39482"/>
    <lineage>
        <taxon>Bacteria</taxon>
        <taxon>Bacillati</taxon>
        <taxon>Bacillota</taxon>
        <taxon>Clostridia</taxon>
        <taxon>Lachnospirales</taxon>
        <taxon>Lachnospiraceae</taxon>
        <taxon>Faecalicatena</taxon>
    </lineage>
</organism>
<sequence length="159" mass="18784">MIVSHGTTIRIQKPDITYSKKYLDFGKGFYVTTYQKQAEKWALRKGLRQGKTAIVNIYEMSQDINDFKVLSLEGENERWLDFVCACRKGEMIYQDYDIIIGNVADDDVFKTVDMYFRGIWNKEQALKELHYYKMNNQICLVSQEALNELLIYQESYNVE</sequence>
<evidence type="ECO:0000313" key="2">
    <source>
        <dbReference type="Proteomes" id="UP000095544"/>
    </source>
</evidence>
<proteinExistence type="predicted"/>
<gene>
    <name evidence="1" type="ORF">ERS852491_02630</name>
</gene>
<name>A0A174G9R4_9FIRM</name>
<dbReference type="Pfam" id="PF13151">
    <property type="entry name" value="DUF3990"/>
    <property type="match status" value="1"/>
</dbReference>
<reference evidence="1 2" key="1">
    <citation type="submission" date="2015-09" db="EMBL/GenBank/DDBJ databases">
        <authorList>
            <consortium name="Pathogen Informatics"/>
        </authorList>
    </citation>
    <scope>NUCLEOTIDE SEQUENCE [LARGE SCALE GENOMIC DNA]</scope>
    <source>
        <strain evidence="1 2">2789STDY5834876</strain>
    </source>
</reference>
<dbReference type="EMBL" id="CYZU01000023">
    <property type="protein sequence ID" value="CUO57599.1"/>
    <property type="molecule type" value="Genomic_DNA"/>
</dbReference>
<protein>
    <recommendedName>
        <fullName evidence="3">DUF3990 domain-containing protein</fullName>
    </recommendedName>
</protein>
<evidence type="ECO:0000313" key="1">
    <source>
        <dbReference type="EMBL" id="CUO57599.1"/>
    </source>
</evidence>
<accession>A0A174G9R4</accession>
<evidence type="ECO:0008006" key="3">
    <source>
        <dbReference type="Google" id="ProtNLM"/>
    </source>
</evidence>
<dbReference type="AlphaFoldDB" id="A0A174G9R4"/>
<dbReference type="InterPro" id="IPR025051">
    <property type="entry name" value="DUF3990"/>
</dbReference>
<dbReference type="Proteomes" id="UP000095544">
    <property type="component" value="Unassembled WGS sequence"/>
</dbReference>